<dbReference type="STRING" id="937218.SAMN06297251_104167"/>
<evidence type="ECO:0000313" key="2">
    <source>
        <dbReference type="EMBL" id="SMC59984.1"/>
    </source>
</evidence>
<name>A0A1W2AH93_9HYPH</name>
<gene>
    <name evidence="2" type="ORF">SAMN06297251_104167</name>
</gene>
<protein>
    <submittedName>
        <fullName evidence="2">Uncharacterized protein</fullName>
    </submittedName>
</protein>
<accession>A0A1W2AH93</accession>
<keyword evidence="1" id="KW-0812">Transmembrane</keyword>
<dbReference type="EMBL" id="FWXR01000004">
    <property type="protein sequence ID" value="SMC59984.1"/>
    <property type="molecule type" value="Genomic_DNA"/>
</dbReference>
<feature type="transmembrane region" description="Helical" evidence="1">
    <location>
        <begin position="6"/>
        <end position="25"/>
    </location>
</feature>
<organism evidence="2 3">
    <name type="scientific">Fulvimarina manganoxydans</name>
    <dbReference type="NCBI Taxonomy" id="937218"/>
    <lineage>
        <taxon>Bacteria</taxon>
        <taxon>Pseudomonadati</taxon>
        <taxon>Pseudomonadota</taxon>
        <taxon>Alphaproteobacteria</taxon>
        <taxon>Hyphomicrobiales</taxon>
        <taxon>Aurantimonadaceae</taxon>
        <taxon>Fulvimarina</taxon>
    </lineage>
</organism>
<keyword evidence="3" id="KW-1185">Reference proteome</keyword>
<sequence>MSYLQVAIAVLFTPVSAVLIALWVLRDGKKITAKAHARAAQERGDAINRASGRATVSET</sequence>
<dbReference type="Proteomes" id="UP000192656">
    <property type="component" value="Unassembled WGS sequence"/>
</dbReference>
<reference evidence="2 3" key="1">
    <citation type="submission" date="2017-04" db="EMBL/GenBank/DDBJ databases">
        <authorList>
            <person name="Afonso C.L."/>
            <person name="Miller P.J."/>
            <person name="Scott M.A."/>
            <person name="Spackman E."/>
            <person name="Goraichik I."/>
            <person name="Dimitrov K.M."/>
            <person name="Suarez D.L."/>
            <person name="Swayne D.E."/>
        </authorList>
    </citation>
    <scope>NUCLEOTIDE SEQUENCE [LARGE SCALE GENOMIC DNA]</scope>
    <source>
        <strain evidence="2 3">CGMCC 1.10972</strain>
    </source>
</reference>
<proteinExistence type="predicted"/>
<keyword evidence="1" id="KW-1133">Transmembrane helix</keyword>
<evidence type="ECO:0000313" key="3">
    <source>
        <dbReference type="Proteomes" id="UP000192656"/>
    </source>
</evidence>
<keyword evidence="1" id="KW-0472">Membrane</keyword>
<dbReference type="AlphaFoldDB" id="A0A1W2AH93"/>
<evidence type="ECO:0000256" key="1">
    <source>
        <dbReference type="SAM" id="Phobius"/>
    </source>
</evidence>